<dbReference type="AlphaFoldDB" id="A0AA95HH71"/>
<protein>
    <submittedName>
        <fullName evidence="2">Uncharacterized protein</fullName>
    </submittedName>
</protein>
<feature type="chain" id="PRO_5041690035" evidence="1">
    <location>
        <begin position="19"/>
        <end position="84"/>
    </location>
</feature>
<sequence length="84" mass="8175">MKIGAVICQVLLITGLSACGGGSTGLGGYTVANTTNNSQNTATTSSGSGVTLSNISTSTSTSGGVSFLNAQGLWRGSSDTNRGV</sequence>
<reference evidence="2" key="2">
    <citation type="submission" date="2023-04" db="EMBL/GenBank/DDBJ databases">
        <authorList>
            <person name="Beletskiy A.V."/>
            <person name="Mardanov A.V."/>
            <person name="Ravin N.V."/>
        </authorList>
    </citation>
    <scope>NUCLEOTIDE SEQUENCE</scope>
    <source>
        <strain evidence="2">GKL-02</strain>
    </source>
</reference>
<proteinExistence type="predicted"/>
<name>A0AA95HH71_9GAMM</name>
<dbReference type="Proteomes" id="UP001301326">
    <property type="component" value="Chromosome"/>
</dbReference>
<organism evidence="2">
    <name type="scientific">Candidatus Thiothrix putei</name>
    <dbReference type="NCBI Taxonomy" id="3080811"/>
    <lineage>
        <taxon>Bacteria</taxon>
        <taxon>Pseudomonadati</taxon>
        <taxon>Pseudomonadota</taxon>
        <taxon>Gammaproteobacteria</taxon>
        <taxon>Thiotrichales</taxon>
        <taxon>Thiotrichaceae</taxon>
        <taxon>Thiothrix</taxon>
    </lineage>
</organism>
<keyword evidence="1" id="KW-0732">Signal</keyword>
<dbReference type="EMBL" id="CP124756">
    <property type="protein sequence ID" value="WGZ95258.1"/>
    <property type="molecule type" value="Genomic_DNA"/>
</dbReference>
<evidence type="ECO:0000256" key="1">
    <source>
        <dbReference type="SAM" id="SignalP"/>
    </source>
</evidence>
<dbReference type="PROSITE" id="PS51257">
    <property type="entry name" value="PROKAR_LIPOPROTEIN"/>
    <property type="match status" value="1"/>
</dbReference>
<evidence type="ECO:0000313" key="2">
    <source>
        <dbReference type="EMBL" id="WGZ95258.1"/>
    </source>
</evidence>
<accession>A0AA95HH71</accession>
<gene>
    <name evidence="2" type="ORF">QJT81_04530</name>
</gene>
<dbReference type="KEGG" id="tput:QJT81_04530"/>
<reference evidence="2" key="1">
    <citation type="journal article" date="2023" name="Int. J. Mol. Sci.">
        <title>Metagenomics Revealed a New Genus 'Candidatus Thiocaldithrix dubininis' gen. nov., sp. nov. and a New Species 'Candidatus Thiothrix putei' sp. nov. in the Family Thiotrichaceae, Some Members of Which Have Traits of Both Na+- and H+-Motive Energetics.</title>
        <authorList>
            <person name="Ravin N.V."/>
            <person name="Muntyan M.S."/>
            <person name="Smolyakov D.D."/>
            <person name="Rudenko T.S."/>
            <person name="Beletsky A.V."/>
            <person name="Mardanov A.V."/>
            <person name="Grabovich M.Y."/>
        </authorList>
    </citation>
    <scope>NUCLEOTIDE SEQUENCE</scope>
    <source>
        <strain evidence="2">GKL-02</strain>
    </source>
</reference>
<feature type="signal peptide" evidence="1">
    <location>
        <begin position="1"/>
        <end position="18"/>
    </location>
</feature>